<name>A0AAU8LQR1_9BACT</name>
<dbReference type="KEGG" id="eaj:Q3M24_13175"/>
<reference evidence="1" key="2">
    <citation type="submission" date="2024-06" db="EMBL/GenBank/DDBJ databases">
        <authorList>
            <person name="Plum-Jensen L.E."/>
            <person name="Schramm A."/>
            <person name="Marshall I.P.G."/>
        </authorList>
    </citation>
    <scope>NUCLEOTIDE SEQUENCE</scope>
    <source>
        <strain evidence="1">Rat1</strain>
    </source>
</reference>
<protein>
    <recommendedName>
        <fullName evidence="2">Lipoprotein</fullName>
    </recommendedName>
</protein>
<evidence type="ECO:0000313" key="1">
    <source>
        <dbReference type="EMBL" id="XCN71263.1"/>
    </source>
</evidence>
<evidence type="ECO:0008006" key="2">
    <source>
        <dbReference type="Google" id="ProtNLM"/>
    </source>
</evidence>
<proteinExistence type="predicted"/>
<gene>
    <name evidence="1" type="ORF">Q3M24_13175</name>
</gene>
<dbReference type="Gene3D" id="3.40.50.10610">
    <property type="entry name" value="ABC-type transport auxiliary lipoprotein component"/>
    <property type="match status" value="1"/>
</dbReference>
<organism evidence="1">
    <name type="scientific">Candidatus Electrothrix aestuarii</name>
    <dbReference type="NCBI Taxonomy" id="3062594"/>
    <lineage>
        <taxon>Bacteria</taxon>
        <taxon>Pseudomonadati</taxon>
        <taxon>Thermodesulfobacteriota</taxon>
        <taxon>Desulfobulbia</taxon>
        <taxon>Desulfobulbales</taxon>
        <taxon>Desulfobulbaceae</taxon>
        <taxon>Candidatus Electrothrix</taxon>
    </lineage>
</organism>
<reference evidence="1" key="1">
    <citation type="journal article" date="2024" name="Syst. Appl. Microbiol.">
        <title>First single-strain enrichments of Electrothrix cable bacteria, description of E. aestuarii sp. nov. and E. rattekaaiensis sp. nov., and proposal of a cable bacteria taxonomy following the rules of the SeqCode.</title>
        <authorList>
            <person name="Plum-Jensen L.E."/>
            <person name="Schramm A."/>
            <person name="Marshall I.P.G."/>
        </authorList>
    </citation>
    <scope>NUCLEOTIDE SEQUENCE</scope>
    <source>
        <strain evidence="1">Rat1</strain>
    </source>
</reference>
<dbReference type="EMBL" id="CP159373">
    <property type="protein sequence ID" value="XCN71263.1"/>
    <property type="molecule type" value="Genomic_DNA"/>
</dbReference>
<dbReference type="AlphaFoldDB" id="A0AAU8LQR1"/>
<accession>A0AAU8LQR1</accession>
<sequence length="221" mass="24693">MISYFSRRKKSSFYQYGLFLGLVLLLTGCVQQVADTVSHRVGSLSGDMITNKLGNIITGQVSSPVDIAKTPNFQPQSIKKLAVIMRQDKRYKYREVPYRRVEDIFMFDLLNKGYQVASRSDVEQVMEEIHLQGSSLTEEKIAELGRILNVSAMLIVSVTDLNRDRQYHNSDSYVSAALGARLIGVEKAEFLWGGRCSGTGAQVGNTLEDTAKKIAEKFPSK</sequence>
<dbReference type="PROSITE" id="PS51257">
    <property type="entry name" value="PROKAR_LIPOPROTEIN"/>
    <property type="match status" value="1"/>
</dbReference>